<sequence length="381" mass="41867">MIKELEDIVKAYDIAQQQGLRTALATVVHVDGSAYRQPGARMLVTENGTLTGAISGGCLEGDALRKAQLVMMQQQPMLVVYDTTDEDDAQLGVGLGCNGIIYILLEPITAEDSNNPLQLIRQLISTRQESILITLFNKEQRKDIQPGTRMLCRQHKNVGTIPGDMLQQAILQDVQEAYHQRASIIKSYVSPDYQLTALLSYITPATQLIIVGAGNDAQPLARIAQVMGWHVHLLDGRPNYATATRFPDTTIHIAKAENALEHLVPDAYSAAILMTHNYNYDLKILQQLVHFPLPYIGVLGPAKKLQRMLEESDSITAIQRERIYGPAGLDIAAATPEEIALSIASEIKRVTAGPATSGQSLRDKKGAIHNRRAQIITTQHL</sequence>
<dbReference type="Pfam" id="PF13478">
    <property type="entry name" value="XdhC_C"/>
    <property type="match status" value="1"/>
</dbReference>
<evidence type="ECO:0000313" key="3">
    <source>
        <dbReference type="EMBL" id="RAJ87897.1"/>
    </source>
</evidence>
<evidence type="ECO:0000313" key="4">
    <source>
        <dbReference type="Proteomes" id="UP000249819"/>
    </source>
</evidence>
<dbReference type="RefSeq" id="WP_245950759.1">
    <property type="nucleotide sequence ID" value="NZ_QLMA01000001.1"/>
</dbReference>
<dbReference type="InterPro" id="IPR003777">
    <property type="entry name" value="XdhC_CoxI"/>
</dbReference>
<proteinExistence type="predicted"/>
<gene>
    <name evidence="3" type="ORF">CLV59_101662</name>
</gene>
<evidence type="ECO:0000259" key="2">
    <source>
        <dbReference type="Pfam" id="PF13478"/>
    </source>
</evidence>
<keyword evidence="4" id="KW-1185">Reference proteome</keyword>
<dbReference type="Gene3D" id="3.40.50.720">
    <property type="entry name" value="NAD(P)-binding Rossmann-like Domain"/>
    <property type="match status" value="1"/>
</dbReference>
<accession>A0A327WAX2</accession>
<feature type="domain" description="XdhC Rossmann" evidence="2">
    <location>
        <begin position="208"/>
        <end position="347"/>
    </location>
</feature>
<dbReference type="PANTHER" id="PTHR30388">
    <property type="entry name" value="ALDEHYDE OXIDOREDUCTASE MOLYBDENUM COFACTOR ASSEMBLY PROTEIN"/>
    <property type="match status" value="1"/>
</dbReference>
<protein>
    <submittedName>
        <fullName evidence="3">Xanthine/CO dehydrogenase XdhC/CoxF family maturation factor</fullName>
    </submittedName>
</protein>
<dbReference type="PANTHER" id="PTHR30388:SF4">
    <property type="entry name" value="MOLYBDENUM COFACTOR INSERTION CHAPERONE PAOD"/>
    <property type="match status" value="1"/>
</dbReference>
<dbReference type="InterPro" id="IPR027051">
    <property type="entry name" value="XdhC_Rossmann_dom"/>
</dbReference>
<dbReference type="Pfam" id="PF02625">
    <property type="entry name" value="XdhC_CoxI"/>
    <property type="match status" value="1"/>
</dbReference>
<evidence type="ECO:0000259" key="1">
    <source>
        <dbReference type="Pfam" id="PF02625"/>
    </source>
</evidence>
<dbReference type="Proteomes" id="UP000249819">
    <property type="component" value="Unassembled WGS sequence"/>
</dbReference>
<feature type="domain" description="XdhC- CoxI" evidence="1">
    <location>
        <begin position="16"/>
        <end position="82"/>
    </location>
</feature>
<dbReference type="EMBL" id="QLMA01000001">
    <property type="protein sequence ID" value="RAJ87897.1"/>
    <property type="molecule type" value="Genomic_DNA"/>
</dbReference>
<reference evidence="3 4" key="1">
    <citation type="submission" date="2018-06" db="EMBL/GenBank/DDBJ databases">
        <title>Genomic Encyclopedia of Archaeal and Bacterial Type Strains, Phase II (KMG-II): from individual species to whole genera.</title>
        <authorList>
            <person name="Goeker M."/>
        </authorList>
    </citation>
    <scope>NUCLEOTIDE SEQUENCE [LARGE SCALE GENOMIC DNA]</scope>
    <source>
        <strain evidence="3 4">DSM 29821</strain>
    </source>
</reference>
<name>A0A327WAX2_9BACT</name>
<organism evidence="3 4">
    <name type="scientific">Chitinophaga dinghuensis</name>
    <dbReference type="NCBI Taxonomy" id="1539050"/>
    <lineage>
        <taxon>Bacteria</taxon>
        <taxon>Pseudomonadati</taxon>
        <taxon>Bacteroidota</taxon>
        <taxon>Chitinophagia</taxon>
        <taxon>Chitinophagales</taxon>
        <taxon>Chitinophagaceae</taxon>
        <taxon>Chitinophaga</taxon>
    </lineage>
</organism>
<dbReference type="InterPro" id="IPR052698">
    <property type="entry name" value="MoCofactor_Util/Proc"/>
</dbReference>
<dbReference type="AlphaFoldDB" id="A0A327WAX2"/>
<comment type="caution">
    <text evidence="3">The sequence shown here is derived from an EMBL/GenBank/DDBJ whole genome shotgun (WGS) entry which is preliminary data.</text>
</comment>